<dbReference type="AlphaFoldDB" id="X1SCN0"/>
<dbReference type="EMBL" id="BARW01011802">
    <property type="protein sequence ID" value="GAI76886.1"/>
    <property type="molecule type" value="Genomic_DNA"/>
</dbReference>
<evidence type="ECO:0000256" key="1">
    <source>
        <dbReference type="SAM" id="MobiDB-lite"/>
    </source>
</evidence>
<protein>
    <submittedName>
        <fullName evidence="2">Uncharacterized protein</fullName>
    </submittedName>
</protein>
<reference evidence="2" key="1">
    <citation type="journal article" date="2014" name="Front. Microbiol.">
        <title>High frequency of phylogenetically diverse reductive dehalogenase-homologous genes in deep subseafloor sedimentary metagenomes.</title>
        <authorList>
            <person name="Kawai M."/>
            <person name="Futagami T."/>
            <person name="Toyoda A."/>
            <person name="Takaki Y."/>
            <person name="Nishi S."/>
            <person name="Hori S."/>
            <person name="Arai W."/>
            <person name="Tsubouchi T."/>
            <person name="Morono Y."/>
            <person name="Uchiyama I."/>
            <person name="Ito T."/>
            <person name="Fujiyama A."/>
            <person name="Inagaki F."/>
            <person name="Takami H."/>
        </authorList>
    </citation>
    <scope>NUCLEOTIDE SEQUENCE</scope>
    <source>
        <strain evidence="2">Expedition CK06-06</strain>
    </source>
</reference>
<gene>
    <name evidence="2" type="ORF">S12H4_22579</name>
</gene>
<proteinExistence type="predicted"/>
<feature type="region of interest" description="Disordered" evidence="1">
    <location>
        <begin position="1"/>
        <end position="20"/>
    </location>
</feature>
<feature type="compositionally biased region" description="Acidic residues" evidence="1">
    <location>
        <begin position="1"/>
        <end position="12"/>
    </location>
</feature>
<organism evidence="2">
    <name type="scientific">marine sediment metagenome</name>
    <dbReference type="NCBI Taxonomy" id="412755"/>
    <lineage>
        <taxon>unclassified sequences</taxon>
        <taxon>metagenomes</taxon>
        <taxon>ecological metagenomes</taxon>
    </lineage>
</organism>
<sequence length="51" mass="5942">EKENLEEIAESVETDKEDKEVDKKDINNYNSEAYKKLHSNLMGNKLNARLC</sequence>
<name>X1SCN0_9ZZZZ</name>
<comment type="caution">
    <text evidence="2">The sequence shown here is derived from an EMBL/GenBank/DDBJ whole genome shotgun (WGS) entry which is preliminary data.</text>
</comment>
<feature type="non-terminal residue" evidence="2">
    <location>
        <position position="1"/>
    </location>
</feature>
<accession>X1SCN0</accession>
<evidence type="ECO:0000313" key="2">
    <source>
        <dbReference type="EMBL" id="GAI76886.1"/>
    </source>
</evidence>